<keyword evidence="6" id="KW-0482">Metalloprotease</keyword>
<dbReference type="Proteomes" id="UP000439550">
    <property type="component" value="Unassembled WGS sequence"/>
</dbReference>
<reference evidence="6 7" key="1">
    <citation type="submission" date="2019-10" db="EMBL/GenBank/DDBJ databases">
        <authorList>
            <person name="Dong K."/>
        </authorList>
    </citation>
    <scope>NUCLEOTIDE SEQUENCE [LARGE SCALE GENOMIC DNA]</scope>
    <source>
        <strain evidence="6 7">DSM 28960</strain>
    </source>
</reference>
<evidence type="ECO:0000259" key="5">
    <source>
        <dbReference type="Pfam" id="PF02517"/>
    </source>
</evidence>
<keyword evidence="6" id="KW-0645">Protease</keyword>
<dbReference type="GO" id="GO:0006508">
    <property type="term" value="P:proteolysis"/>
    <property type="evidence" value="ECO:0007669"/>
    <property type="project" value="UniProtKB-KW"/>
</dbReference>
<comment type="caution">
    <text evidence="6">The sequence shown here is derived from an EMBL/GenBank/DDBJ whole genome shotgun (WGS) entry which is preliminary data.</text>
</comment>
<dbReference type="OrthoDB" id="8607342at2"/>
<dbReference type="GO" id="GO:0004175">
    <property type="term" value="F:endopeptidase activity"/>
    <property type="evidence" value="ECO:0007669"/>
    <property type="project" value="UniProtKB-ARBA"/>
</dbReference>
<keyword evidence="6" id="KW-0378">Hydrolase</keyword>
<dbReference type="Pfam" id="PF02517">
    <property type="entry name" value="Rce1-like"/>
    <property type="match status" value="1"/>
</dbReference>
<comment type="similarity">
    <text evidence="2">Belongs to the UPF0177 family.</text>
</comment>
<keyword evidence="4" id="KW-0812">Transmembrane</keyword>
<dbReference type="RefSeq" id="WP_153497320.1">
    <property type="nucleotide sequence ID" value="NZ_CBCRWP010000008.1"/>
</dbReference>
<feature type="transmembrane region" description="Helical" evidence="4">
    <location>
        <begin position="127"/>
        <end position="144"/>
    </location>
</feature>
<feature type="transmembrane region" description="Helical" evidence="4">
    <location>
        <begin position="180"/>
        <end position="198"/>
    </location>
</feature>
<gene>
    <name evidence="6" type="ORF">GHI93_12375</name>
</gene>
<dbReference type="AlphaFoldDB" id="A0A7X1ZAJ0"/>
<feature type="domain" description="CAAX prenyl protease 2/Lysostaphin resistance protein A-like" evidence="5">
    <location>
        <begin position="131"/>
        <end position="215"/>
    </location>
</feature>
<dbReference type="GO" id="GO:0005886">
    <property type="term" value="C:plasma membrane"/>
    <property type="evidence" value="ECO:0007669"/>
    <property type="project" value="UniProtKB-SubCell"/>
</dbReference>
<evidence type="ECO:0000256" key="3">
    <source>
        <dbReference type="ARBA" id="ARBA00022475"/>
    </source>
</evidence>
<accession>A0A7X1ZAJ0</accession>
<evidence type="ECO:0000256" key="4">
    <source>
        <dbReference type="SAM" id="Phobius"/>
    </source>
</evidence>
<comment type="subcellular location">
    <subcellularLocation>
        <location evidence="1">Cell membrane</location>
        <topology evidence="1">Multi-pass membrane protein</topology>
    </subcellularLocation>
</comment>
<evidence type="ECO:0000256" key="1">
    <source>
        <dbReference type="ARBA" id="ARBA00004651"/>
    </source>
</evidence>
<keyword evidence="7" id="KW-1185">Reference proteome</keyword>
<dbReference type="GO" id="GO:0008237">
    <property type="term" value="F:metallopeptidase activity"/>
    <property type="evidence" value="ECO:0007669"/>
    <property type="project" value="UniProtKB-KW"/>
</dbReference>
<feature type="transmembrane region" description="Helical" evidence="4">
    <location>
        <begin position="54"/>
        <end position="74"/>
    </location>
</feature>
<dbReference type="InterPro" id="IPR003675">
    <property type="entry name" value="Rce1/LyrA-like_dom"/>
</dbReference>
<feature type="transmembrane region" description="Helical" evidence="4">
    <location>
        <begin position="210"/>
        <end position="229"/>
    </location>
</feature>
<evidence type="ECO:0000313" key="7">
    <source>
        <dbReference type="Proteomes" id="UP000439550"/>
    </source>
</evidence>
<sequence>MQKGKFYKLKWLIIALFLFLLYLLPNIISANMVSLFFWTKSYDQMLQYAGYSELFLLILGNVIGIFICYRFGFYNKWKSVFSIKNTIILLIFIITLLIVEWGAQTFYQYYASGILGDTQSATYNESIMPPVVYYTIINFSAPVFEEAIFRECIYRFFKNPNISFIVSCVLFAFLHTGFTTSFWVYIIMAMMFTAVYHRRRVLLDSIIVHLGYNVLITPVFKLLFHLFGFY</sequence>
<dbReference type="EMBL" id="WITJ01000029">
    <property type="protein sequence ID" value="MQW40707.1"/>
    <property type="molecule type" value="Genomic_DNA"/>
</dbReference>
<dbReference type="GO" id="GO:0080120">
    <property type="term" value="P:CAAX-box protein maturation"/>
    <property type="evidence" value="ECO:0007669"/>
    <property type="project" value="UniProtKB-ARBA"/>
</dbReference>
<keyword evidence="4" id="KW-1133">Transmembrane helix</keyword>
<protein>
    <submittedName>
        <fullName evidence="6">CPBP family intramembrane metalloprotease</fullName>
    </submittedName>
</protein>
<name>A0A7X1ZAJ0_9LACT</name>
<evidence type="ECO:0000313" key="6">
    <source>
        <dbReference type="EMBL" id="MQW40707.1"/>
    </source>
</evidence>
<evidence type="ECO:0000256" key="2">
    <source>
        <dbReference type="ARBA" id="ARBA00009067"/>
    </source>
</evidence>
<keyword evidence="3" id="KW-1003">Cell membrane</keyword>
<organism evidence="6 7">
    <name type="scientific">Lactococcus hircilactis</name>
    <dbReference type="NCBI Taxonomy" id="1494462"/>
    <lineage>
        <taxon>Bacteria</taxon>
        <taxon>Bacillati</taxon>
        <taxon>Bacillota</taxon>
        <taxon>Bacilli</taxon>
        <taxon>Lactobacillales</taxon>
        <taxon>Streptococcaceae</taxon>
        <taxon>Lactococcus</taxon>
    </lineage>
</organism>
<feature type="transmembrane region" description="Helical" evidence="4">
    <location>
        <begin position="86"/>
        <end position="107"/>
    </location>
</feature>
<keyword evidence="4" id="KW-0472">Membrane</keyword>
<proteinExistence type="inferred from homology"/>